<dbReference type="GO" id="GO:0006750">
    <property type="term" value="P:glutathione biosynthetic process"/>
    <property type="evidence" value="ECO:0007669"/>
    <property type="project" value="UniProtKB-KW"/>
</dbReference>
<protein>
    <recommendedName>
        <fullName evidence="11">Glutathione hydrolase proenzyme</fullName>
        <ecNumber evidence="11">2.3.2.2</ecNumber>
        <ecNumber evidence="11">3.4.19.13</ecNumber>
    </recommendedName>
    <component>
        <recommendedName>
            <fullName evidence="11">Glutathione hydrolase large chain</fullName>
        </recommendedName>
    </component>
    <component>
        <recommendedName>
            <fullName evidence="11">Glutathione hydrolase small chain</fullName>
        </recommendedName>
    </component>
</protein>
<keyword evidence="13" id="KW-0732">Signal</keyword>
<dbReference type="PANTHER" id="PTHR43199">
    <property type="entry name" value="GLUTATHIONE HYDROLASE"/>
    <property type="match status" value="1"/>
</dbReference>
<evidence type="ECO:0000256" key="9">
    <source>
        <dbReference type="PIRSR" id="PIRSR600101-1"/>
    </source>
</evidence>
<dbReference type="InterPro" id="IPR043138">
    <property type="entry name" value="GGT_lsub"/>
</dbReference>
<dbReference type="Pfam" id="PF01019">
    <property type="entry name" value="G_glu_transpept"/>
    <property type="match status" value="1"/>
</dbReference>
<comment type="pathway">
    <text evidence="11">Sulfur metabolism; glutathione metabolism.</text>
</comment>
<comment type="caution">
    <text evidence="14">The sequence shown here is derived from an EMBL/GenBank/DDBJ whole genome shotgun (WGS) entry which is preliminary data.</text>
</comment>
<keyword evidence="4 11" id="KW-0808">Transferase</keyword>
<evidence type="ECO:0000256" key="13">
    <source>
        <dbReference type="SAM" id="SignalP"/>
    </source>
</evidence>
<name>A0A2S4HFR7_9GAMM</name>
<dbReference type="AlphaFoldDB" id="A0A2S4HFR7"/>
<dbReference type="InterPro" id="IPR000101">
    <property type="entry name" value="GGT_peptidase"/>
</dbReference>
<dbReference type="InterPro" id="IPR043137">
    <property type="entry name" value="GGT_ssub_C"/>
</dbReference>
<comment type="catalytic activity">
    <reaction evidence="8 11">
        <text>an N-terminal (5-L-glutamyl)-[peptide] + an alpha-amino acid = 5-L-glutamyl amino acid + an N-terminal L-alpha-aminoacyl-[peptide]</text>
        <dbReference type="Rhea" id="RHEA:23904"/>
        <dbReference type="Rhea" id="RHEA-COMP:9780"/>
        <dbReference type="Rhea" id="RHEA-COMP:9795"/>
        <dbReference type="ChEBI" id="CHEBI:77644"/>
        <dbReference type="ChEBI" id="CHEBI:78597"/>
        <dbReference type="ChEBI" id="CHEBI:78599"/>
        <dbReference type="ChEBI" id="CHEBI:78608"/>
        <dbReference type="EC" id="2.3.2.2"/>
    </reaction>
</comment>
<evidence type="ECO:0000313" key="14">
    <source>
        <dbReference type="EMBL" id="POP52817.1"/>
    </source>
</evidence>
<feature type="binding site" evidence="10">
    <location>
        <position position="118"/>
    </location>
    <ligand>
        <name>L-glutamate</name>
        <dbReference type="ChEBI" id="CHEBI:29985"/>
    </ligand>
</feature>
<evidence type="ECO:0000256" key="6">
    <source>
        <dbReference type="ARBA" id="ARBA00023145"/>
    </source>
</evidence>
<evidence type="ECO:0000256" key="12">
    <source>
        <dbReference type="SAM" id="MobiDB-lite"/>
    </source>
</evidence>
<sequence>MSSIADKKPLFLPTITLGLAVLCSAAFASDPVIVPEAASGFRASHTVEAKSAMAVTANAYATEAAVKILKAGGSAVDAGIAAQLVLGLVEPQSSGIGGGAFMLYWDAEKNKLSSWDGRETAPQAVDENYFLKADGSPMGFFEAVVGGHSVGVPGVIAMLEAAHKKHGKLPWADLFSPAIALAKNGFVISPRLHTLLVQMPKVAVNPAISAYFFSDATTPKAIGTRLKNPDYAATLKKIAKDGSKAFYHGTIAKNMVKTIHSDPNRTGLLSAADLASYQSKERAPVCAAFHNYQVCGAPPPSSGGTTVIAILKMIEKVEKNTSTFTEADFIHTFIEASRLAFADRNTYVGDPDFVSVPTAGLVDSTYLAQRAGLIKLDQRTPQTEAGKPPLAPQRITSTSPELPSTSHFSIVDTEGNVLSMTTSIETAFGSRIFVDGFLLNNQLSDFSFTPTDSDGSKIANRIQAGKRPRSSMSPIIVFKNHKPLLAIGSPGGARIIDYVAASLYRILVEKQELAAAISAGHIIAMGDTSELEIGRFTSELKNQLKARGHQFKERDQTSGLHGILIEDKKLKGAADPRREGQALGF</sequence>
<evidence type="ECO:0000256" key="10">
    <source>
        <dbReference type="PIRSR" id="PIRSR600101-2"/>
    </source>
</evidence>
<evidence type="ECO:0000256" key="4">
    <source>
        <dbReference type="ARBA" id="ARBA00022679"/>
    </source>
</evidence>
<feature type="region of interest" description="Disordered" evidence="12">
    <location>
        <begin position="378"/>
        <end position="406"/>
    </location>
</feature>
<keyword evidence="11" id="KW-0317">Glutathione biosynthesis</keyword>
<evidence type="ECO:0000256" key="5">
    <source>
        <dbReference type="ARBA" id="ARBA00022801"/>
    </source>
</evidence>
<dbReference type="EMBL" id="PQGG01000024">
    <property type="protein sequence ID" value="POP52817.1"/>
    <property type="molecule type" value="Genomic_DNA"/>
</dbReference>
<evidence type="ECO:0000256" key="7">
    <source>
        <dbReference type="ARBA" id="ARBA00023315"/>
    </source>
</evidence>
<feature type="compositionally biased region" description="Polar residues" evidence="12">
    <location>
        <begin position="394"/>
        <end position="406"/>
    </location>
</feature>
<keyword evidence="5 11" id="KW-0378">Hydrolase</keyword>
<organism evidence="14 15">
    <name type="scientific">Zhongshania marina</name>
    <dbReference type="NCBI Taxonomy" id="2304603"/>
    <lineage>
        <taxon>Bacteria</taxon>
        <taxon>Pseudomonadati</taxon>
        <taxon>Pseudomonadota</taxon>
        <taxon>Gammaproteobacteria</taxon>
        <taxon>Cellvibrionales</taxon>
        <taxon>Spongiibacteraceae</taxon>
        <taxon>Zhongshania</taxon>
    </lineage>
</organism>
<evidence type="ECO:0000256" key="3">
    <source>
        <dbReference type="ARBA" id="ARBA00009381"/>
    </source>
</evidence>
<dbReference type="InterPro" id="IPR029055">
    <property type="entry name" value="Ntn_hydrolases_N"/>
</dbReference>
<comment type="catalytic activity">
    <reaction evidence="1 11">
        <text>an S-substituted glutathione + H2O = an S-substituted L-cysteinylglycine + L-glutamate</text>
        <dbReference type="Rhea" id="RHEA:59468"/>
        <dbReference type="ChEBI" id="CHEBI:15377"/>
        <dbReference type="ChEBI" id="CHEBI:29985"/>
        <dbReference type="ChEBI" id="CHEBI:90779"/>
        <dbReference type="ChEBI" id="CHEBI:143103"/>
        <dbReference type="EC" id="3.4.19.13"/>
    </reaction>
</comment>
<feature type="chain" id="PRO_5015472461" description="Glutathione hydrolase proenzyme" evidence="13">
    <location>
        <begin position="29"/>
        <end position="585"/>
    </location>
</feature>
<proteinExistence type="inferred from homology"/>
<feature type="binding site" evidence="10">
    <location>
        <position position="445"/>
    </location>
    <ligand>
        <name>L-glutamate</name>
        <dbReference type="ChEBI" id="CHEBI:29985"/>
    </ligand>
</feature>
<keyword evidence="7 11" id="KW-0012">Acyltransferase</keyword>
<feature type="binding site" evidence="10">
    <location>
        <position position="492"/>
    </location>
    <ligand>
        <name>L-glutamate</name>
        <dbReference type="ChEBI" id="CHEBI:29985"/>
    </ligand>
</feature>
<reference evidence="14" key="1">
    <citation type="submission" date="2018-01" db="EMBL/GenBank/DDBJ databases">
        <authorList>
            <person name="Yu X.-D."/>
        </authorList>
    </citation>
    <scope>NUCLEOTIDE SEQUENCE</scope>
    <source>
        <strain evidence="14">ZX-21</strain>
    </source>
</reference>
<comment type="catalytic activity">
    <reaction evidence="2 11">
        <text>glutathione + H2O = L-cysteinylglycine + L-glutamate</text>
        <dbReference type="Rhea" id="RHEA:28807"/>
        <dbReference type="ChEBI" id="CHEBI:15377"/>
        <dbReference type="ChEBI" id="CHEBI:29985"/>
        <dbReference type="ChEBI" id="CHEBI:57925"/>
        <dbReference type="ChEBI" id="CHEBI:61694"/>
        <dbReference type="EC" id="3.4.19.13"/>
    </reaction>
</comment>
<dbReference type="GO" id="GO:0036374">
    <property type="term" value="F:glutathione hydrolase activity"/>
    <property type="evidence" value="ECO:0007669"/>
    <property type="project" value="UniProtKB-UniRule"/>
</dbReference>
<feature type="binding site" evidence="10">
    <location>
        <begin position="470"/>
        <end position="471"/>
    </location>
    <ligand>
        <name>L-glutamate</name>
        <dbReference type="ChEBI" id="CHEBI:29985"/>
    </ligand>
</feature>
<dbReference type="PRINTS" id="PR01210">
    <property type="entry name" value="GGTRANSPTASE"/>
</dbReference>
<dbReference type="Proteomes" id="UP000237222">
    <property type="component" value="Unassembled WGS sequence"/>
</dbReference>
<dbReference type="OrthoDB" id="5297205at2"/>
<comment type="similarity">
    <text evidence="3 11">Belongs to the gamma-glutamyltransferase family.</text>
</comment>
<feature type="signal peptide" evidence="13">
    <location>
        <begin position="1"/>
        <end position="28"/>
    </location>
</feature>
<dbReference type="InterPro" id="IPR051792">
    <property type="entry name" value="GGT_bact"/>
</dbReference>
<dbReference type="NCBIfam" id="TIGR00066">
    <property type="entry name" value="g_glut_trans"/>
    <property type="match status" value="1"/>
</dbReference>
<evidence type="ECO:0000313" key="15">
    <source>
        <dbReference type="Proteomes" id="UP000237222"/>
    </source>
</evidence>
<evidence type="ECO:0000256" key="8">
    <source>
        <dbReference type="ARBA" id="ARBA00047417"/>
    </source>
</evidence>
<accession>A0A2S4HFR7</accession>
<keyword evidence="6 11" id="KW-0865">Zymogen</keyword>
<evidence type="ECO:0000256" key="1">
    <source>
        <dbReference type="ARBA" id="ARBA00001049"/>
    </source>
</evidence>
<dbReference type="EC" id="3.4.19.13" evidence="11"/>
<dbReference type="SUPFAM" id="SSF56235">
    <property type="entry name" value="N-terminal nucleophile aminohydrolases (Ntn hydrolases)"/>
    <property type="match status" value="1"/>
</dbReference>
<comment type="subunit">
    <text evidence="11">This enzyme consists of two polypeptide chains, which are synthesized in precursor form from a single polypeptide.</text>
</comment>
<dbReference type="GO" id="GO:0006751">
    <property type="term" value="P:glutathione catabolic process"/>
    <property type="evidence" value="ECO:0007669"/>
    <property type="project" value="UniProtKB-UniRule"/>
</dbReference>
<comment type="PTM">
    <text evidence="11">Cleaved by autocatalysis into a large and a small subunit.</text>
</comment>
<feature type="active site" description="Nucleophile" evidence="9">
    <location>
        <position position="405"/>
    </location>
</feature>
<gene>
    <name evidence="14" type="primary">ggt</name>
    <name evidence="14" type="ORF">C0068_10145</name>
</gene>
<dbReference type="PANTHER" id="PTHR43199:SF1">
    <property type="entry name" value="GLUTATHIONE HYDROLASE PROENZYME"/>
    <property type="match status" value="1"/>
</dbReference>
<evidence type="ECO:0000256" key="11">
    <source>
        <dbReference type="RuleBase" id="RU368036"/>
    </source>
</evidence>
<dbReference type="GO" id="GO:0103068">
    <property type="term" value="F:leukotriene C4 gamma-glutamyl transferase activity"/>
    <property type="evidence" value="ECO:0007669"/>
    <property type="project" value="UniProtKB-EC"/>
</dbReference>
<dbReference type="EC" id="2.3.2.2" evidence="11"/>
<evidence type="ECO:0000256" key="2">
    <source>
        <dbReference type="ARBA" id="ARBA00001089"/>
    </source>
</evidence>
<dbReference type="Gene3D" id="1.10.246.130">
    <property type="match status" value="1"/>
</dbReference>
<dbReference type="UniPathway" id="UPA00204"/>
<dbReference type="Gene3D" id="3.60.20.40">
    <property type="match status" value="1"/>
</dbReference>